<comment type="caution">
    <text evidence="1">The sequence shown here is derived from an EMBL/GenBank/DDBJ whole genome shotgun (WGS) entry which is preliminary data.</text>
</comment>
<sequence length="225" mass="25937">FWQEKLQNGAIPGNMQVILNDDQQRTKKIVFQNRDDYDFMQKNYQGHGKEKIEYLSFIYPQTRENLHRPKALILTDSDQIQNLKELVVSLPEVVFSIAALTEMSPKLMGMANYKNVRLFPNAGPMTIKRLWQDNDLYLDINHGSEIVAAVRQAFLQDQLIFAFEGTCHDRSYLLDQFIYANAEVNKMVEDISKTIEDPNTFSDLLGAQRKKKAGSVPGDYQKILN</sequence>
<feature type="non-terminal residue" evidence="1">
    <location>
        <position position="1"/>
    </location>
</feature>
<accession>A0ABR4XNX0</accession>
<reference evidence="1 2" key="1">
    <citation type="journal article" date="2014" name="Antonie Van Leeuwenhoek">
        <title>Oenococcus alcoholitolerans sp. nov., a lactic acid bacteria isolated from cachaca and ethanol fermentation processes.</title>
        <authorList>
            <person name="Badotti F."/>
            <person name="Moreira A.P."/>
            <person name="Tonon L.A."/>
            <person name="de Lucena B.T."/>
            <person name="Gomes Fde C."/>
            <person name="Kruger R."/>
            <person name="Thompson C.C."/>
            <person name="de Morais M.A.Jr."/>
            <person name="Rosa C.A."/>
            <person name="Thompson F.L."/>
        </authorList>
    </citation>
    <scope>NUCLEOTIDE SEQUENCE [LARGE SCALE GENOMIC DNA]</scope>
    <source>
        <strain evidence="1 2">UFRJ-M7.2.18</strain>
    </source>
</reference>
<protein>
    <submittedName>
        <fullName evidence="1">Uncharacterized protein</fullName>
    </submittedName>
</protein>
<evidence type="ECO:0000313" key="2">
    <source>
        <dbReference type="Proteomes" id="UP000030023"/>
    </source>
</evidence>
<gene>
    <name evidence="1" type="ORF">Q757_09755</name>
</gene>
<dbReference type="EMBL" id="AXCV01000609">
    <property type="protein sequence ID" value="KGO21877.1"/>
    <property type="molecule type" value="Genomic_DNA"/>
</dbReference>
<organism evidence="1 2">
    <name type="scientific">Oenococcus alcoholitolerans</name>
    <dbReference type="NCBI Taxonomy" id="931074"/>
    <lineage>
        <taxon>Bacteria</taxon>
        <taxon>Bacillati</taxon>
        <taxon>Bacillota</taxon>
        <taxon>Bacilli</taxon>
        <taxon>Lactobacillales</taxon>
        <taxon>Lactobacillaceae</taxon>
        <taxon>Oenococcus</taxon>
    </lineage>
</organism>
<dbReference type="Proteomes" id="UP000030023">
    <property type="component" value="Unassembled WGS sequence"/>
</dbReference>
<evidence type="ECO:0000313" key="1">
    <source>
        <dbReference type="EMBL" id="KGO21877.1"/>
    </source>
</evidence>
<proteinExistence type="predicted"/>
<name>A0ABR4XNX0_9LACO</name>
<keyword evidence="2" id="KW-1185">Reference proteome</keyword>